<evidence type="ECO:0000256" key="1">
    <source>
        <dbReference type="ARBA" id="ARBA00022517"/>
    </source>
</evidence>
<dbReference type="PANTHER" id="PTHR39178">
    <property type="entry name" value="HYPOTHETICAL RIBOSOME-ASSOCIATED PROTEIN"/>
    <property type="match status" value="1"/>
</dbReference>
<dbReference type="CDD" id="cd16332">
    <property type="entry name" value="Prp-like"/>
    <property type="match status" value="1"/>
</dbReference>
<evidence type="ECO:0000256" key="4">
    <source>
        <dbReference type="ARBA" id="ARBA00022807"/>
    </source>
</evidence>
<dbReference type="EMBL" id="JAIPME010000002">
    <property type="protein sequence ID" value="MBZ2387398.1"/>
    <property type="molecule type" value="Genomic_DNA"/>
</dbReference>
<dbReference type="Proteomes" id="UP000734271">
    <property type="component" value="Unassembled WGS sequence"/>
</dbReference>
<reference evidence="7 8" key="1">
    <citation type="submission" date="2021-08" db="EMBL/GenBank/DDBJ databases">
        <title>FDA dAtabase for Regulatory Grade micrObial Sequences (FDA-ARGOS): Supporting development and validation of Infectious Disease Dx tests.</title>
        <authorList>
            <person name="Sproer C."/>
            <person name="Gronow S."/>
            <person name="Severitt S."/>
            <person name="Schroder I."/>
            <person name="Tallon L."/>
            <person name="Sadzewicz L."/>
            <person name="Zhao X."/>
            <person name="Boylan J."/>
            <person name="Ott S."/>
            <person name="Bowen H."/>
            <person name="Vavikolanu K."/>
            <person name="Hazen T."/>
            <person name="Aluvathingal J."/>
            <person name="Nadendla S."/>
            <person name="Lowell S."/>
            <person name="Myers T."/>
            <person name="Yan Y."/>
            <person name="Sichtig H."/>
        </authorList>
    </citation>
    <scope>NUCLEOTIDE SEQUENCE [LARGE SCALE GENOMIC DNA]</scope>
    <source>
        <strain evidence="7 8">FDAARGOS_1460</strain>
    </source>
</reference>
<dbReference type="RefSeq" id="WP_223420342.1">
    <property type="nucleotide sequence ID" value="NZ_JAIPME010000002.1"/>
</dbReference>
<dbReference type="InterPro" id="IPR007422">
    <property type="entry name" value="Peptidase_Prp"/>
</dbReference>
<evidence type="ECO:0000256" key="5">
    <source>
        <dbReference type="ARBA" id="ARBA00044503"/>
    </source>
</evidence>
<dbReference type="PANTHER" id="PTHR39178:SF1">
    <property type="entry name" value="RIBOSOMAL-PROCESSING CYSTEINE PROTEASE PRP"/>
    <property type="match status" value="1"/>
</dbReference>
<dbReference type="Gene3D" id="3.30.70.1490">
    <property type="entry name" value="Cysteine protease Prp"/>
    <property type="match status" value="1"/>
</dbReference>
<comment type="similarity">
    <text evidence="5">Belongs to the Prp family.</text>
</comment>
<name>A0ABS7T0T4_9FIRM</name>
<evidence type="ECO:0000256" key="2">
    <source>
        <dbReference type="ARBA" id="ARBA00022670"/>
    </source>
</evidence>
<evidence type="ECO:0000256" key="3">
    <source>
        <dbReference type="ARBA" id="ARBA00022801"/>
    </source>
</evidence>
<evidence type="ECO:0000256" key="6">
    <source>
        <dbReference type="ARBA" id="ARBA00044538"/>
    </source>
</evidence>
<keyword evidence="8" id="KW-1185">Reference proteome</keyword>
<keyword evidence="3" id="KW-0378">Hydrolase</keyword>
<protein>
    <recommendedName>
        <fullName evidence="6">Ribosomal processing cysteine protease Prp</fullName>
    </recommendedName>
</protein>
<keyword evidence="4" id="KW-0788">Thiol protease</keyword>
<keyword evidence="1" id="KW-0690">Ribosome biogenesis</keyword>
<organism evidence="7 8">
    <name type="scientific">Anaerococcus murdochii</name>
    <dbReference type="NCBI Taxonomy" id="411577"/>
    <lineage>
        <taxon>Bacteria</taxon>
        <taxon>Bacillati</taxon>
        <taxon>Bacillota</taxon>
        <taxon>Tissierellia</taxon>
        <taxon>Tissierellales</taxon>
        <taxon>Peptoniphilaceae</taxon>
        <taxon>Anaerococcus</taxon>
    </lineage>
</organism>
<accession>A0ABS7T0T4</accession>
<proteinExistence type="inferred from homology"/>
<dbReference type="Pfam" id="PF04327">
    <property type="entry name" value="Peptidase_Prp"/>
    <property type="match status" value="1"/>
</dbReference>
<evidence type="ECO:0000313" key="8">
    <source>
        <dbReference type="Proteomes" id="UP000734271"/>
    </source>
</evidence>
<comment type="caution">
    <text evidence="7">The sequence shown here is derived from an EMBL/GenBank/DDBJ whole genome shotgun (WGS) entry which is preliminary data.</text>
</comment>
<dbReference type="InterPro" id="IPR036764">
    <property type="entry name" value="Peptidase_Prp_sf"/>
</dbReference>
<dbReference type="GO" id="GO:0006508">
    <property type="term" value="P:proteolysis"/>
    <property type="evidence" value="ECO:0007669"/>
    <property type="project" value="UniProtKB-KW"/>
</dbReference>
<evidence type="ECO:0000313" key="7">
    <source>
        <dbReference type="EMBL" id="MBZ2387398.1"/>
    </source>
</evidence>
<dbReference type="GO" id="GO:0008233">
    <property type="term" value="F:peptidase activity"/>
    <property type="evidence" value="ECO:0007669"/>
    <property type="project" value="UniProtKB-KW"/>
</dbReference>
<keyword evidence="2 7" id="KW-0645">Protease</keyword>
<gene>
    <name evidence="7" type="ORF">K8P03_08895</name>
</gene>
<sequence length="105" mass="12062">MINIDLLINKKDEIVGFEIKGHAEYDEYGKDLVCSAVTILAYSCVNSLDKYLDDVNFSDDEITMSVEIKNPNRDTDVIFDYFKIGIETLLGNYSSYVKLNYKEKL</sequence>
<dbReference type="SUPFAM" id="SSF118010">
    <property type="entry name" value="TM1457-like"/>
    <property type="match status" value="1"/>
</dbReference>